<accession>S4REJ1</accession>
<dbReference type="HOGENOM" id="CLU_856725_0_0_1"/>
<sequence>QLENIQMEKELCLASNRSLAEENLKQQPQLEEGRLLLAQKYQQLKTLHEAFTEKAARIESRADSQGVDTLLALLQAEGAKIEDETEKMAEHFMEGQLTLEEFVDDYQNKRRLAHMRRIKIEKLQEIIFALPARPAPLPPMPGRTSSPVHPQPGPQNSAPNSMHYPYFQGASMPAQALDPNRALPPLQHRGQGPSMPAPFSYQGQGYGAPQQPGGWPILHRAPNPPPRPELGYSGSEKPTPGPPPGFPMLAPGPPPGFPMLAPGPPPGFPMLAPGPPPGFPMLAPGPPPGFPMLAPGPPPGFPMLAPGPFPGLPMLAPGPLSCPPS</sequence>
<reference evidence="11" key="1">
    <citation type="submission" date="2025-08" db="UniProtKB">
        <authorList>
            <consortium name="Ensembl"/>
        </authorList>
    </citation>
    <scope>IDENTIFICATION</scope>
</reference>
<reference evidence="11" key="2">
    <citation type="submission" date="2025-09" db="UniProtKB">
        <authorList>
            <consortium name="Ensembl"/>
        </authorList>
    </citation>
    <scope>IDENTIFICATION</scope>
</reference>
<evidence type="ECO:0000256" key="6">
    <source>
        <dbReference type="ARBA" id="ARBA00023136"/>
    </source>
</evidence>
<dbReference type="STRING" id="7757.ENSPMAP00000003623"/>
<dbReference type="GO" id="GO:0036258">
    <property type="term" value="P:multivesicular body assembly"/>
    <property type="evidence" value="ECO:0007669"/>
    <property type="project" value="UniProtKB-ARBA"/>
</dbReference>
<feature type="compositionally biased region" description="Polar residues" evidence="9">
    <location>
        <begin position="143"/>
        <end position="160"/>
    </location>
</feature>
<dbReference type="InterPro" id="IPR029012">
    <property type="entry name" value="Helix_hairpin_bin_sf"/>
</dbReference>
<dbReference type="CDD" id="cd11586">
    <property type="entry name" value="VbhA_like"/>
    <property type="match status" value="1"/>
</dbReference>
<evidence type="ECO:0000256" key="2">
    <source>
        <dbReference type="ARBA" id="ARBA00007617"/>
    </source>
</evidence>
<keyword evidence="6" id="KW-0472">Membrane</keyword>
<dbReference type="GO" id="GO:0031902">
    <property type="term" value="C:late endosome membrane"/>
    <property type="evidence" value="ECO:0007669"/>
    <property type="project" value="UniProtKB-SubCell"/>
</dbReference>
<dbReference type="InterPro" id="IPR033788">
    <property type="entry name" value="VbhA-like"/>
</dbReference>
<dbReference type="GO" id="GO:0043162">
    <property type="term" value="P:ubiquitin-dependent protein catabolic process via the multivesicular body sorting pathway"/>
    <property type="evidence" value="ECO:0007669"/>
    <property type="project" value="TreeGrafter"/>
</dbReference>
<dbReference type="GO" id="GO:0000813">
    <property type="term" value="C:ESCRT I complex"/>
    <property type="evidence" value="ECO:0007669"/>
    <property type="project" value="UniProtKB-ARBA"/>
</dbReference>
<evidence type="ECO:0000256" key="8">
    <source>
        <dbReference type="PROSITE-ProRule" id="PRU00646"/>
    </source>
</evidence>
<dbReference type="AlphaFoldDB" id="S4REJ1"/>
<keyword evidence="5 8" id="KW-0653">Protein transport</keyword>
<dbReference type="Ensembl" id="ENSPMAT00000003638.1">
    <property type="protein sequence ID" value="ENSPMAP00000003623.1"/>
    <property type="gene ID" value="ENSPMAG00000003327.1"/>
</dbReference>
<evidence type="ECO:0000313" key="11">
    <source>
        <dbReference type="Ensembl" id="ENSPMAP00000003623.1"/>
    </source>
</evidence>
<keyword evidence="4" id="KW-0967">Endosome</keyword>
<dbReference type="PANTHER" id="PTHR13678:SF27">
    <property type="entry name" value="LD45836P"/>
    <property type="match status" value="1"/>
</dbReference>
<evidence type="ECO:0000256" key="4">
    <source>
        <dbReference type="ARBA" id="ARBA00022753"/>
    </source>
</evidence>
<dbReference type="GO" id="GO:0006612">
    <property type="term" value="P:protein targeting to membrane"/>
    <property type="evidence" value="ECO:0007669"/>
    <property type="project" value="TreeGrafter"/>
</dbReference>
<feature type="domain" description="VPS37 C-terminal" evidence="10">
    <location>
        <begin position="48"/>
        <end position="137"/>
    </location>
</feature>
<comment type="function">
    <text evidence="7">Component of the ESCRT-I complex, a regulator of vesicular trafficking process. Required for the sorting of endocytic ubiquitinated cargos into multivesicular bodies. May be involved in cell growth and differentiation.</text>
</comment>
<dbReference type="InterPro" id="IPR009851">
    <property type="entry name" value="Mod_r"/>
</dbReference>
<dbReference type="GO" id="GO:0048306">
    <property type="term" value="F:calcium-dependent protein binding"/>
    <property type="evidence" value="ECO:0007669"/>
    <property type="project" value="UniProtKB-ARBA"/>
</dbReference>
<dbReference type="OMA" id="PMYRAGY"/>
<evidence type="ECO:0000256" key="7">
    <source>
        <dbReference type="ARBA" id="ARBA00025010"/>
    </source>
</evidence>
<dbReference type="PROSITE" id="PS51314">
    <property type="entry name" value="VPS37_C"/>
    <property type="match status" value="1"/>
</dbReference>
<evidence type="ECO:0000256" key="3">
    <source>
        <dbReference type="ARBA" id="ARBA00022448"/>
    </source>
</evidence>
<keyword evidence="3 8" id="KW-0813">Transport</keyword>
<dbReference type="Gene3D" id="1.10.287.660">
    <property type="entry name" value="Helix hairpin bin"/>
    <property type="match status" value="1"/>
</dbReference>
<feature type="region of interest" description="Disordered" evidence="9">
    <location>
        <begin position="137"/>
        <end position="160"/>
    </location>
</feature>
<dbReference type="FunFam" id="1.10.287.660:FF:000003">
    <property type="entry name" value="vacuolar protein sorting-associated protein 37B"/>
    <property type="match status" value="1"/>
</dbReference>
<dbReference type="GO" id="GO:0039702">
    <property type="term" value="P:viral budding via host ESCRT complex"/>
    <property type="evidence" value="ECO:0007669"/>
    <property type="project" value="UniProtKB-ARBA"/>
</dbReference>
<feature type="region of interest" description="Disordered" evidence="9">
    <location>
        <begin position="183"/>
        <end position="247"/>
    </location>
</feature>
<proteinExistence type="inferred from homology"/>
<dbReference type="GeneTree" id="ENSGT00950000183012"/>
<evidence type="ECO:0000256" key="5">
    <source>
        <dbReference type="ARBA" id="ARBA00022927"/>
    </source>
</evidence>
<dbReference type="PANTHER" id="PTHR13678">
    <property type="entry name" value="VACUOLAR PROTEIN SORTING-ASSOCIATED PROTEIN 37"/>
    <property type="match status" value="1"/>
</dbReference>
<dbReference type="GO" id="GO:0006623">
    <property type="term" value="P:protein targeting to vacuole"/>
    <property type="evidence" value="ECO:0007669"/>
    <property type="project" value="TreeGrafter"/>
</dbReference>
<protein>
    <submittedName>
        <fullName evidence="11">VPS37B subunit of ESCRT-I</fullName>
    </submittedName>
</protein>
<organism evidence="11">
    <name type="scientific">Petromyzon marinus</name>
    <name type="common">Sea lamprey</name>
    <dbReference type="NCBI Taxonomy" id="7757"/>
    <lineage>
        <taxon>Eukaryota</taxon>
        <taxon>Metazoa</taxon>
        <taxon>Chordata</taxon>
        <taxon>Craniata</taxon>
        <taxon>Vertebrata</taxon>
        <taxon>Cyclostomata</taxon>
        <taxon>Hyperoartia</taxon>
        <taxon>Petromyzontiformes</taxon>
        <taxon>Petromyzontidae</taxon>
        <taxon>Petromyzon</taxon>
    </lineage>
</organism>
<evidence type="ECO:0000256" key="1">
    <source>
        <dbReference type="ARBA" id="ARBA00004633"/>
    </source>
</evidence>
<evidence type="ECO:0000256" key="9">
    <source>
        <dbReference type="SAM" id="MobiDB-lite"/>
    </source>
</evidence>
<name>S4REJ1_PETMA</name>
<dbReference type="Pfam" id="PF07200">
    <property type="entry name" value="Mod_r"/>
    <property type="match status" value="1"/>
</dbReference>
<comment type="subcellular location">
    <subcellularLocation>
        <location evidence="1">Late endosome membrane</location>
        <topology evidence="1">Peripheral membrane protein</topology>
    </subcellularLocation>
</comment>
<feature type="compositionally biased region" description="Low complexity" evidence="9">
    <location>
        <begin position="201"/>
        <end position="214"/>
    </location>
</feature>
<comment type="similarity">
    <text evidence="2">Belongs to the VPS37 family.</text>
</comment>
<evidence type="ECO:0000259" key="10">
    <source>
        <dbReference type="PROSITE" id="PS51314"/>
    </source>
</evidence>